<accession>A0A7W8N3X7</accession>
<protein>
    <submittedName>
        <fullName evidence="1">Uncharacterized protein</fullName>
    </submittedName>
</protein>
<name>A0A7W8N3X7_9BACT</name>
<comment type="caution">
    <text evidence="1">The sequence shown here is derived from an EMBL/GenBank/DDBJ whole genome shotgun (WGS) entry which is preliminary data.</text>
</comment>
<evidence type="ECO:0000313" key="1">
    <source>
        <dbReference type="EMBL" id="MBB5342320.1"/>
    </source>
</evidence>
<evidence type="ECO:0000313" key="2">
    <source>
        <dbReference type="Proteomes" id="UP000569092"/>
    </source>
</evidence>
<organism evidence="1 2">
    <name type="scientific">Tunturiibacter lichenicola</name>
    <dbReference type="NCBI Taxonomy" id="2051959"/>
    <lineage>
        <taxon>Bacteria</taxon>
        <taxon>Pseudomonadati</taxon>
        <taxon>Acidobacteriota</taxon>
        <taxon>Terriglobia</taxon>
        <taxon>Terriglobales</taxon>
        <taxon>Acidobacteriaceae</taxon>
        <taxon>Tunturiibacter</taxon>
    </lineage>
</organism>
<sequence length="65" mass="7130">MNQSIEQTTTEMAARAVFASDATPFVKKMSADLPQRTSGGVLRLVRRILDESIILPGFRTQGAHL</sequence>
<dbReference type="EMBL" id="JACHDZ010000001">
    <property type="protein sequence ID" value="MBB5342320.1"/>
    <property type="molecule type" value="Genomic_DNA"/>
</dbReference>
<reference evidence="1 2" key="1">
    <citation type="submission" date="2020-08" db="EMBL/GenBank/DDBJ databases">
        <title>Genomic Encyclopedia of Type Strains, Phase IV (KMG-V): Genome sequencing to study the core and pangenomes of soil and plant-associated prokaryotes.</title>
        <authorList>
            <person name="Whitman W."/>
        </authorList>
    </citation>
    <scope>NUCLEOTIDE SEQUENCE [LARGE SCALE GENOMIC DNA]</scope>
    <source>
        <strain evidence="1 2">M8US30</strain>
    </source>
</reference>
<dbReference type="AlphaFoldDB" id="A0A7W8N3X7"/>
<gene>
    <name evidence="1" type="ORF">HDF10_000270</name>
</gene>
<dbReference type="Proteomes" id="UP000569092">
    <property type="component" value="Unassembled WGS sequence"/>
</dbReference>
<proteinExistence type="predicted"/>